<dbReference type="RefSeq" id="WP_196461225.1">
    <property type="nucleotide sequence ID" value="NZ_JACFYY010000023.1"/>
</dbReference>
<dbReference type="Pfam" id="PF14559">
    <property type="entry name" value="TPR_19"/>
    <property type="match status" value="2"/>
</dbReference>
<dbReference type="PANTHER" id="PTHR45586">
    <property type="entry name" value="TPR REPEAT-CONTAINING PROTEIN PA4667"/>
    <property type="match status" value="1"/>
</dbReference>
<dbReference type="InterPro" id="IPR008410">
    <property type="entry name" value="BCSC_C"/>
</dbReference>
<proteinExistence type="predicted"/>
<keyword evidence="3 7" id="KW-0732">Signal</keyword>
<dbReference type="GO" id="GO:0019867">
    <property type="term" value="C:outer membrane"/>
    <property type="evidence" value="ECO:0007669"/>
    <property type="project" value="InterPro"/>
</dbReference>
<name>A0AA42LMP5_9GAMM</name>
<dbReference type="SMART" id="SM00028">
    <property type="entry name" value="TPR"/>
    <property type="match status" value="11"/>
</dbReference>
<comment type="function">
    <text evidence="1">Required for maximal bacterial cellulose synthesis.</text>
</comment>
<keyword evidence="5" id="KW-0802">TPR repeat</keyword>
<sequence>MFRKSPLTLGLFAALLHGAVMAQGSDAQRLLIEQGKFWQGEDKPKRAAEVWNRLLMLDASQPEALYGLGLIAVKDDDLKQARDYLARLQAIEPMPREASQLEQDIRLAEPANARLLEEARLAVDNDERAKADALYRRALGGKPAQGLVGREFYNNMGFLDAHWSESRAGFERLSRERPEDPYVALFFAKQLVRRDATRAEGIRALETLAQREDIGGDAAETWRLALTWMGAPEKAQAPLFERYLKAYPNDGEIRALLAKGRSQADGNKVTWTRAPALDRGLKALEKGDLAVAERELSSQLKSNPNDADALGGMGVLRQRQERLDDAEVLLSRAVQQKGGSAWRSALDDVRYWALLQRARESLARGRSTDARQQLEQARRLKPQDIEALLALADLQAQQGDVTLAEQGYRQALVQRPQEARALRGLAQVLAQQGKTDEAVALINRMPAAEREAFGGLGQLRAAQALQRARLAEARGDTQTMRQALEAALRDDPNNAWARFSLARLYVDMGAVAEARSLMDGLLATQPNDRDALYSNALLSIQLGEWKKAQQALARIPQNKRDADVNRLVAEVDFNLQLKRIAGLSRSGQKAEARVFLSRLEESAGGKAPRLSALASAYADAGDPQRAMAIMRGLLASSPREDLSLTLSYAGVLLQAEQDVEVAAILRDLQGRSMSVDERRQYDDLLFLYRVRQAEQLRERGQLAAAYETLAPALAQRPQDRLAVSALSRMYEANGDTDKALELLKPLMQRHPQDARLQVAVAGLAARRNDKALAESSLENALKLAPQDTQILTSVAEVYRTLGRSGTAAELLRKVVAQEKRQQSPSFAAAAPTVGSNPFAGVGSGVTSDVGIPAPVQAMSETADPLSSYAQIGSGLPPAPYPQPGASVGNPFAVDAQGATRDRLAGMSEAARSLDQITQERSAFLAQGLSVRSNDSESGLSKITEVQAPSEVNLPVGDSRLAVRVTPVNLNAGGVSDDAKGRFGAGIGGAATALGDYIGNNPAATASEISEQASALVSGSVGRQSDTGVGLAVAWENEPSGVKADIGVSPMGFLYSTIIGGVGVERPLGDSEHARYSVELSRRAVTDSLVSFAGARDARTDVEWGGVTANGGRAQLSYDDGDVGVYGYGALHALTGNNVKANTRAELGSGIYWYLLNDESRILTAGLSLTGIAYDNNQNNFTYGNGGYFSPQNFFSLAVPLSWAQRTERWTYALRGSVGIQHIKQDSAPYFPNDKGMQRNLEQVSATAAALGVDIPTRFDGSSSTGIGYSLYGAAEYRLGRNFSLGGELGINNAQDYRQWNGGMYLRYMFEDQYRPMSLPVSPHRSPYSN</sequence>
<keyword evidence="6" id="KW-0135">Cellulose biosynthesis</keyword>
<evidence type="ECO:0000259" key="8">
    <source>
        <dbReference type="Pfam" id="PF05420"/>
    </source>
</evidence>
<comment type="caution">
    <text evidence="9">The sequence shown here is derived from an EMBL/GenBank/DDBJ whole genome shotgun (WGS) entry which is preliminary data.</text>
</comment>
<dbReference type="Pfam" id="PF05420">
    <property type="entry name" value="BCSC_C"/>
    <property type="match status" value="1"/>
</dbReference>
<dbReference type="Proteomes" id="UP001161137">
    <property type="component" value="Unassembled WGS sequence"/>
</dbReference>
<dbReference type="PANTHER" id="PTHR45586:SF1">
    <property type="entry name" value="LIPOPOLYSACCHARIDE ASSEMBLY PROTEIN B"/>
    <property type="match status" value="1"/>
</dbReference>
<dbReference type="InterPro" id="IPR019734">
    <property type="entry name" value="TPR_rpt"/>
</dbReference>
<evidence type="ECO:0000256" key="3">
    <source>
        <dbReference type="ARBA" id="ARBA00022729"/>
    </source>
</evidence>
<evidence type="ECO:0000256" key="2">
    <source>
        <dbReference type="ARBA" id="ARBA00005186"/>
    </source>
</evidence>
<feature type="domain" description="Cellulose synthase operon C C-terminal" evidence="8">
    <location>
        <begin position="940"/>
        <end position="1310"/>
    </location>
</feature>
<accession>A0AA42LMP5</accession>
<dbReference type="InterPro" id="IPR011990">
    <property type="entry name" value="TPR-like_helical_dom_sf"/>
</dbReference>
<dbReference type="GO" id="GO:0030244">
    <property type="term" value="P:cellulose biosynthetic process"/>
    <property type="evidence" value="ECO:0007669"/>
    <property type="project" value="UniProtKB-KW"/>
</dbReference>
<evidence type="ECO:0000256" key="1">
    <source>
        <dbReference type="ARBA" id="ARBA00003476"/>
    </source>
</evidence>
<evidence type="ECO:0000256" key="4">
    <source>
        <dbReference type="ARBA" id="ARBA00022737"/>
    </source>
</evidence>
<protein>
    <submittedName>
        <fullName evidence="9">Cellulose synthase subunit BcsC-related outer membrane protein</fullName>
    </submittedName>
</protein>
<feature type="chain" id="PRO_5041285910" evidence="7">
    <location>
        <begin position="23"/>
        <end position="1329"/>
    </location>
</feature>
<evidence type="ECO:0000256" key="7">
    <source>
        <dbReference type="SAM" id="SignalP"/>
    </source>
</evidence>
<dbReference type="Gene3D" id="1.25.40.10">
    <property type="entry name" value="Tetratricopeptide repeat domain"/>
    <property type="match status" value="4"/>
</dbReference>
<feature type="signal peptide" evidence="7">
    <location>
        <begin position="1"/>
        <end position="22"/>
    </location>
</feature>
<dbReference type="SUPFAM" id="SSF48452">
    <property type="entry name" value="TPR-like"/>
    <property type="match status" value="4"/>
</dbReference>
<evidence type="ECO:0000313" key="10">
    <source>
        <dbReference type="Proteomes" id="UP001161137"/>
    </source>
</evidence>
<evidence type="ECO:0000313" key="9">
    <source>
        <dbReference type="EMBL" id="MDH0704190.1"/>
    </source>
</evidence>
<evidence type="ECO:0000256" key="6">
    <source>
        <dbReference type="ARBA" id="ARBA00022916"/>
    </source>
</evidence>
<evidence type="ECO:0000256" key="5">
    <source>
        <dbReference type="ARBA" id="ARBA00022803"/>
    </source>
</evidence>
<dbReference type="EMBL" id="JAOCDH010000035">
    <property type="protein sequence ID" value="MDH0704190.1"/>
    <property type="molecule type" value="Genomic_DNA"/>
</dbReference>
<comment type="pathway">
    <text evidence="2">Glycan metabolism; bacterial cellulose biosynthesis.</text>
</comment>
<dbReference type="Pfam" id="PF13432">
    <property type="entry name" value="TPR_16"/>
    <property type="match status" value="4"/>
</dbReference>
<reference evidence="9" key="1">
    <citation type="submission" date="2022-09" db="EMBL/GenBank/DDBJ databases">
        <title>Intensive care unit water sources are persistently colonized with multi-drug resistant bacteria and are the site of extensive horizontal gene transfer of antibiotic resistance genes.</title>
        <authorList>
            <person name="Diorio-Toth L."/>
        </authorList>
    </citation>
    <scope>NUCLEOTIDE SEQUENCE</scope>
    <source>
        <strain evidence="9">GD03863</strain>
    </source>
</reference>
<dbReference type="InterPro" id="IPR051012">
    <property type="entry name" value="CellSynth/LPSAsmb/PSIAsmb"/>
</dbReference>
<keyword evidence="4" id="KW-0677">Repeat</keyword>
<organism evidence="9 10">
    <name type="scientific">Ectopseudomonas toyotomiensis</name>
    <dbReference type="NCBI Taxonomy" id="554344"/>
    <lineage>
        <taxon>Bacteria</taxon>
        <taxon>Pseudomonadati</taxon>
        <taxon>Pseudomonadota</taxon>
        <taxon>Gammaproteobacteria</taxon>
        <taxon>Pseudomonadales</taxon>
        <taxon>Pseudomonadaceae</taxon>
        <taxon>Ectopseudomonas</taxon>
    </lineage>
</organism>
<gene>
    <name evidence="9" type="ORF">N5D41_22195</name>
</gene>